<dbReference type="AlphaFoldDB" id="A0A0A9GYW2"/>
<dbReference type="EMBL" id="GBRH01172098">
    <property type="protein sequence ID" value="JAE25798.1"/>
    <property type="molecule type" value="Transcribed_RNA"/>
</dbReference>
<reference evidence="1" key="1">
    <citation type="submission" date="2014-09" db="EMBL/GenBank/DDBJ databases">
        <authorList>
            <person name="Magalhaes I.L.F."/>
            <person name="Oliveira U."/>
            <person name="Santos F.R."/>
            <person name="Vidigal T.H.D.A."/>
            <person name="Brescovit A.D."/>
            <person name="Santos A.J."/>
        </authorList>
    </citation>
    <scope>NUCLEOTIDE SEQUENCE</scope>
    <source>
        <tissue evidence="1">Shoot tissue taken approximately 20 cm above the soil surface</tissue>
    </source>
</reference>
<accession>A0A0A9GYW2</accession>
<reference evidence="1" key="2">
    <citation type="journal article" date="2015" name="Data Brief">
        <title>Shoot transcriptome of the giant reed, Arundo donax.</title>
        <authorList>
            <person name="Barrero R.A."/>
            <person name="Guerrero F.D."/>
            <person name="Moolhuijzen P."/>
            <person name="Goolsby J.A."/>
            <person name="Tidwell J."/>
            <person name="Bellgard S.E."/>
            <person name="Bellgard M.I."/>
        </authorList>
    </citation>
    <scope>NUCLEOTIDE SEQUENCE</scope>
    <source>
        <tissue evidence="1">Shoot tissue taken approximately 20 cm above the soil surface</tissue>
    </source>
</reference>
<evidence type="ECO:0000313" key="1">
    <source>
        <dbReference type="EMBL" id="JAE25798.1"/>
    </source>
</evidence>
<sequence>MSKLAKELTDAYVLGMTLAVRKKSFERKYILPHLQHLISYLPPSSTSAGGEH</sequence>
<name>A0A0A9GYW2_ARUDO</name>
<proteinExistence type="predicted"/>
<organism evidence="1">
    <name type="scientific">Arundo donax</name>
    <name type="common">Giant reed</name>
    <name type="synonym">Donax arundinaceus</name>
    <dbReference type="NCBI Taxonomy" id="35708"/>
    <lineage>
        <taxon>Eukaryota</taxon>
        <taxon>Viridiplantae</taxon>
        <taxon>Streptophyta</taxon>
        <taxon>Embryophyta</taxon>
        <taxon>Tracheophyta</taxon>
        <taxon>Spermatophyta</taxon>
        <taxon>Magnoliopsida</taxon>
        <taxon>Liliopsida</taxon>
        <taxon>Poales</taxon>
        <taxon>Poaceae</taxon>
        <taxon>PACMAD clade</taxon>
        <taxon>Arundinoideae</taxon>
        <taxon>Arundineae</taxon>
        <taxon>Arundo</taxon>
    </lineage>
</organism>
<protein>
    <submittedName>
        <fullName evidence="1">Uncharacterized protein</fullName>
    </submittedName>
</protein>